<keyword evidence="3" id="KW-0472">Membrane</keyword>
<sequence length="132" mass="14804">MATLDVDIPSLERSAYRVRLRSEISSSALGSAIERHVVHGFLAYIDALTARGIDFVVRPFGATIFDSCKDRIGCKSASVSMLLLLGWATFAVTLHVRHETIGVWCAVILTLVPFVRDRSPHRTESENRRHRR</sequence>
<evidence type="ECO:0000256" key="1">
    <source>
        <dbReference type="ARBA" id="ARBA00004651"/>
    </source>
</evidence>
<protein>
    <submittedName>
        <fullName evidence="4">Uncharacterized protein</fullName>
    </submittedName>
</protein>
<dbReference type="PANTHER" id="PTHR43045:SF1">
    <property type="entry name" value="SHIKIMATE TRANSPORTER"/>
    <property type="match status" value="1"/>
</dbReference>
<name>A0AB39XQW7_9BRAD</name>
<dbReference type="EMBL" id="CP165734">
    <property type="protein sequence ID" value="XDV60330.1"/>
    <property type="molecule type" value="Genomic_DNA"/>
</dbReference>
<gene>
    <name evidence="4" type="ORF">AB8Z38_13870</name>
</gene>
<comment type="subcellular location">
    <subcellularLocation>
        <location evidence="1">Cell membrane</location>
        <topology evidence="1">Multi-pass membrane protein</topology>
    </subcellularLocation>
</comment>
<keyword evidence="2" id="KW-0813">Transport</keyword>
<dbReference type="AlphaFoldDB" id="A0AB39XQW7"/>
<evidence type="ECO:0000256" key="3">
    <source>
        <dbReference type="ARBA" id="ARBA00022475"/>
    </source>
</evidence>
<organism evidence="4">
    <name type="scientific">Bradyrhizobium sp. LLZ17</name>
    <dbReference type="NCBI Taxonomy" id="3239388"/>
    <lineage>
        <taxon>Bacteria</taxon>
        <taxon>Pseudomonadati</taxon>
        <taxon>Pseudomonadota</taxon>
        <taxon>Alphaproteobacteria</taxon>
        <taxon>Hyphomicrobiales</taxon>
        <taxon>Nitrobacteraceae</taxon>
        <taxon>Bradyrhizobium</taxon>
    </lineage>
</organism>
<accession>A0AB39XQW7</accession>
<dbReference type="GO" id="GO:0005886">
    <property type="term" value="C:plasma membrane"/>
    <property type="evidence" value="ECO:0007669"/>
    <property type="project" value="UniProtKB-SubCell"/>
</dbReference>
<evidence type="ECO:0000256" key="2">
    <source>
        <dbReference type="ARBA" id="ARBA00022448"/>
    </source>
</evidence>
<dbReference type="PANTHER" id="PTHR43045">
    <property type="entry name" value="SHIKIMATE TRANSPORTER"/>
    <property type="match status" value="1"/>
</dbReference>
<evidence type="ECO:0000313" key="4">
    <source>
        <dbReference type="EMBL" id="XDV60330.1"/>
    </source>
</evidence>
<keyword evidence="3" id="KW-1003">Cell membrane</keyword>
<reference evidence="4" key="1">
    <citation type="submission" date="2024-08" db="EMBL/GenBank/DDBJ databases">
        <authorList>
            <person name="Chaddad Z."/>
            <person name="Lamrabet M."/>
            <person name="Bouhnik O."/>
            <person name="Alami S."/>
            <person name="Wipf D."/>
            <person name="Courty P.E."/>
            <person name="Missbah El Idrissi M."/>
        </authorList>
    </citation>
    <scope>NUCLEOTIDE SEQUENCE</scope>
    <source>
        <strain evidence="4">LLZ17</strain>
    </source>
</reference>
<proteinExistence type="predicted"/>
<dbReference type="RefSeq" id="WP_369725691.1">
    <property type="nucleotide sequence ID" value="NZ_CP165734.1"/>
</dbReference>